<keyword evidence="8" id="KW-1185">Reference proteome</keyword>
<sequence length="230" mass="24873">MTRLARNRDTHLSPEEIAAEVLRQFDAGATAPSIRQLATALDVTPSAIYHHFPSRAAIYQAGVDLVWAEATSDVLELVPDPFTAAPADTLIAAGIASRRAFMRHYRIAPYASATPAGEGMMANVLALVAGLLERLGLEGEEAARAFHTYATFTFGTIVFAATRQIAHDELGEGGDGSFRSAPGEHEASFSHAETRRAIDEVIDLSAIDPRRDEELFEQGLRRLIAGFRPS</sequence>
<dbReference type="SUPFAM" id="SSF48498">
    <property type="entry name" value="Tetracyclin repressor-like, C-terminal domain"/>
    <property type="match status" value="1"/>
</dbReference>
<dbReference type="Gene3D" id="1.10.357.10">
    <property type="entry name" value="Tetracycline Repressor, domain 2"/>
    <property type="match status" value="1"/>
</dbReference>
<dbReference type="Pfam" id="PF02909">
    <property type="entry name" value="TetR_C_1"/>
    <property type="match status" value="1"/>
</dbReference>
<dbReference type="Pfam" id="PF00440">
    <property type="entry name" value="TetR_N"/>
    <property type="match status" value="1"/>
</dbReference>
<keyword evidence="1" id="KW-0805">Transcription regulation</keyword>
<evidence type="ECO:0000313" key="7">
    <source>
        <dbReference type="EMBL" id="MDW5594878.1"/>
    </source>
</evidence>
<evidence type="ECO:0000256" key="4">
    <source>
        <dbReference type="SAM" id="MobiDB-lite"/>
    </source>
</evidence>
<feature type="domain" description="HTH tetR-type" evidence="5">
    <location>
        <begin position="28"/>
        <end position="61"/>
    </location>
</feature>
<feature type="compositionally biased region" description="Basic and acidic residues" evidence="4">
    <location>
        <begin position="182"/>
        <end position="191"/>
    </location>
</feature>
<evidence type="ECO:0000259" key="6">
    <source>
        <dbReference type="Pfam" id="PF02909"/>
    </source>
</evidence>
<name>A0ABU4HNI1_9ACTN</name>
<evidence type="ECO:0000313" key="8">
    <source>
        <dbReference type="Proteomes" id="UP001284601"/>
    </source>
</evidence>
<keyword evidence="2" id="KW-0238">DNA-binding</keyword>
<dbReference type="InterPro" id="IPR001647">
    <property type="entry name" value="HTH_TetR"/>
</dbReference>
<protein>
    <submittedName>
        <fullName evidence="7">TetR/AcrR family transcriptional regulator</fullName>
    </submittedName>
</protein>
<evidence type="ECO:0000259" key="5">
    <source>
        <dbReference type="Pfam" id="PF00440"/>
    </source>
</evidence>
<organism evidence="7 8">
    <name type="scientific">Conexibacter stalactiti</name>
    <dbReference type="NCBI Taxonomy" id="1940611"/>
    <lineage>
        <taxon>Bacteria</taxon>
        <taxon>Bacillati</taxon>
        <taxon>Actinomycetota</taxon>
        <taxon>Thermoleophilia</taxon>
        <taxon>Solirubrobacterales</taxon>
        <taxon>Conexibacteraceae</taxon>
        <taxon>Conexibacter</taxon>
    </lineage>
</organism>
<dbReference type="EMBL" id="JAWSTH010000023">
    <property type="protein sequence ID" value="MDW5594878.1"/>
    <property type="molecule type" value="Genomic_DNA"/>
</dbReference>
<dbReference type="InterPro" id="IPR036271">
    <property type="entry name" value="Tet_transcr_reg_TetR-rel_C_sf"/>
</dbReference>
<gene>
    <name evidence="7" type="ORF">R7226_11045</name>
</gene>
<evidence type="ECO:0000256" key="3">
    <source>
        <dbReference type="ARBA" id="ARBA00023163"/>
    </source>
</evidence>
<evidence type="ECO:0000256" key="1">
    <source>
        <dbReference type="ARBA" id="ARBA00023015"/>
    </source>
</evidence>
<dbReference type="InterPro" id="IPR009057">
    <property type="entry name" value="Homeodomain-like_sf"/>
</dbReference>
<feature type="region of interest" description="Disordered" evidence="4">
    <location>
        <begin position="171"/>
        <end position="191"/>
    </location>
</feature>
<dbReference type="Proteomes" id="UP001284601">
    <property type="component" value="Unassembled WGS sequence"/>
</dbReference>
<dbReference type="RefSeq" id="WP_318597211.1">
    <property type="nucleotide sequence ID" value="NZ_JAWSTH010000023.1"/>
</dbReference>
<comment type="caution">
    <text evidence="7">The sequence shown here is derived from an EMBL/GenBank/DDBJ whole genome shotgun (WGS) entry which is preliminary data.</text>
</comment>
<reference evidence="8" key="1">
    <citation type="submission" date="2023-07" db="EMBL/GenBank/DDBJ databases">
        <title>Conexibacter stalactiti sp. nov., isolated from stalactites in a lava cave and emended description of the genus Conexibacter.</title>
        <authorList>
            <person name="Lee S.D."/>
        </authorList>
    </citation>
    <scope>NUCLEOTIDE SEQUENCE [LARGE SCALE GENOMIC DNA]</scope>
    <source>
        <strain evidence="8">KCTC 39840</strain>
    </source>
</reference>
<evidence type="ECO:0000256" key="2">
    <source>
        <dbReference type="ARBA" id="ARBA00023125"/>
    </source>
</evidence>
<dbReference type="InterPro" id="IPR004111">
    <property type="entry name" value="Repressor_TetR_C"/>
</dbReference>
<keyword evidence="3" id="KW-0804">Transcription</keyword>
<dbReference type="SUPFAM" id="SSF46689">
    <property type="entry name" value="Homeodomain-like"/>
    <property type="match status" value="1"/>
</dbReference>
<accession>A0ABU4HNI1</accession>
<feature type="domain" description="Tetracycline repressor TetR C-terminal" evidence="6">
    <location>
        <begin position="88"/>
        <end position="227"/>
    </location>
</feature>
<proteinExistence type="predicted"/>